<dbReference type="EMBL" id="FR824241">
    <property type="protein sequence ID" value="CCA23486.1"/>
    <property type="molecule type" value="Genomic_DNA"/>
</dbReference>
<gene>
    <name evidence="2" type="primary">AlNc14C196G8561</name>
    <name evidence="2" type="ORF">ALNC14_096300</name>
</gene>
<dbReference type="AlphaFoldDB" id="F0WQ80"/>
<proteinExistence type="predicted"/>
<sequence length="124" mass="14160">MQCEAREPRVQVQYFRSLSPPAYQHGEGGQAEEERSSYGPSQRTQKDHRDWVIRMQRNGFPPTRDIIITKAQMYSALDGPTCDAGLIVSVLNRVFKSVPDFDIRNEQIIKRVLNGVEHKAVVSM</sequence>
<reference evidence="2" key="2">
    <citation type="submission" date="2011-02" db="EMBL/GenBank/DDBJ databases">
        <authorList>
            <person name="MacLean D."/>
        </authorList>
    </citation>
    <scope>NUCLEOTIDE SEQUENCE</scope>
</reference>
<name>F0WQ80_9STRA</name>
<reference evidence="2" key="1">
    <citation type="journal article" date="2011" name="PLoS Biol.">
        <title>Gene gain and loss during evolution of obligate parasitism in the white rust pathogen of Arabidopsis thaliana.</title>
        <authorList>
            <person name="Kemen E."/>
            <person name="Gardiner A."/>
            <person name="Schultz-Larsen T."/>
            <person name="Kemen A.C."/>
            <person name="Balmuth A.L."/>
            <person name="Robert-Seilaniantz A."/>
            <person name="Bailey K."/>
            <person name="Holub E."/>
            <person name="Studholme D.J."/>
            <person name="Maclean D."/>
            <person name="Jones J.D."/>
        </authorList>
    </citation>
    <scope>NUCLEOTIDE SEQUENCE</scope>
</reference>
<organism evidence="2">
    <name type="scientific">Albugo laibachii Nc14</name>
    <dbReference type="NCBI Taxonomy" id="890382"/>
    <lineage>
        <taxon>Eukaryota</taxon>
        <taxon>Sar</taxon>
        <taxon>Stramenopiles</taxon>
        <taxon>Oomycota</taxon>
        <taxon>Peronosporomycetes</taxon>
        <taxon>Albuginales</taxon>
        <taxon>Albuginaceae</taxon>
        <taxon>Albugo</taxon>
    </lineage>
</organism>
<feature type="region of interest" description="Disordered" evidence="1">
    <location>
        <begin position="17"/>
        <end position="49"/>
    </location>
</feature>
<evidence type="ECO:0000313" key="2">
    <source>
        <dbReference type="EMBL" id="CCA23486.1"/>
    </source>
</evidence>
<evidence type="ECO:0000256" key="1">
    <source>
        <dbReference type="SAM" id="MobiDB-lite"/>
    </source>
</evidence>
<accession>F0WQ80</accession>
<dbReference type="HOGENOM" id="CLU_2008183_0_0_1"/>
<protein>
    <submittedName>
        <fullName evidence="2">AlNc14C196G8561 protein</fullName>
    </submittedName>
</protein>